<protein>
    <recommendedName>
        <fullName evidence="3">Signal peptidase complex subunit 1</fullName>
    </recommendedName>
</protein>
<evidence type="ECO:0000256" key="6">
    <source>
        <dbReference type="ARBA" id="ARBA00022989"/>
    </source>
</evidence>
<dbReference type="GO" id="GO:0045047">
    <property type="term" value="P:protein targeting to ER"/>
    <property type="evidence" value="ECO:0007669"/>
    <property type="project" value="TreeGrafter"/>
</dbReference>
<evidence type="ECO:0000313" key="10">
    <source>
        <dbReference type="EMBL" id="ORE02107.1"/>
    </source>
</evidence>
<feature type="transmembrane region" description="Helical" evidence="9">
    <location>
        <begin position="22"/>
        <end position="39"/>
    </location>
</feature>
<organism evidence="10">
    <name type="scientific">Rhizopus microsporus var. microsporus</name>
    <dbReference type="NCBI Taxonomy" id="86635"/>
    <lineage>
        <taxon>Eukaryota</taxon>
        <taxon>Fungi</taxon>
        <taxon>Fungi incertae sedis</taxon>
        <taxon>Mucoromycota</taxon>
        <taxon>Mucoromycotina</taxon>
        <taxon>Mucoromycetes</taxon>
        <taxon>Mucorales</taxon>
        <taxon>Mucorineae</taxon>
        <taxon>Rhizopodaceae</taxon>
        <taxon>Rhizopus</taxon>
    </lineage>
</organism>
<dbReference type="PANTHER" id="PTHR13202">
    <property type="entry name" value="MICROSOMAL SIGNAL PEPTIDASE 12 KDA SUBUNIT"/>
    <property type="match status" value="1"/>
</dbReference>
<proteinExistence type="inferred from homology"/>
<dbReference type="Proteomes" id="UP000242414">
    <property type="component" value="Unassembled WGS sequence"/>
</dbReference>
<evidence type="ECO:0000256" key="4">
    <source>
        <dbReference type="ARBA" id="ARBA00022692"/>
    </source>
</evidence>
<dbReference type="Pfam" id="PF06645">
    <property type="entry name" value="SPC12"/>
    <property type="match status" value="1"/>
</dbReference>
<keyword evidence="4 9" id="KW-0812">Transmembrane</keyword>
<keyword evidence="6 9" id="KW-1133">Transmembrane helix</keyword>
<dbReference type="InterPro" id="IPR009542">
    <property type="entry name" value="Spc1/SPCS1"/>
</dbReference>
<evidence type="ECO:0000256" key="9">
    <source>
        <dbReference type="SAM" id="Phobius"/>
    </source>
</evidence>
<accession>A0A1X0QQU1</accession>
<evidence type="ECO:0000256" key="2">
    <source>
        <dbReference type="ARBA" id="ARBA00005245"/>
    </source>
</evidence>
<comment type="function">
    <text evidence="8">Component of the signal peptidase complex (SPC) which catalyzes the cleavage of N-terminal signal sequences from nascent proteins as they are translocated into the lumen of the endoplasmic reticulum. Dispensable for SPC enzymatic activity.</text>
</comment>
<dbReference type="VEuPathDB" id="FungiDB:BCV72DRAFT_309436"/>
<evidence type="ECO:0000256" key="7">
    <source>
        <dbReference type="ARBA" id="ARBA00023136"/>
    </source>
</evidence>
<evidence type="ECO:0000256" key="5">
    <source>
        <dbReference type="ARBA" id="ARBA00022824"/>
    </source>
</evidence>
<dbReference type="OrthoDB" id="263893at2759"/>
<dbReference type="GO" id="GO:0006465">
    <property type="term" value="P:signal peptide processing"/>
    <property type="evidence" value="ECO:0007669"/>
    <property type="project" value="InterPro"/>
</dbReference>
<evidence type="ECO:0000256" key="3">
    <source>
        <dbReference type="ARBA" id="ARBA00017059"/>
    </source>
</evidence>
<dbReference type="AlphaFoldDB" id="A0A1X0QQU1"/>
<dbReference type="PANTHER" id="PTHR13202:SF0">
    <property type="entry name" value="SIGNAL PEPTIDASE COMPLEX SUBUNIT 1"/>
    <property type="match status" value="1"/>
</dbReference>
<evidence type="ECO:0000256" key="1">
    <source>
        <dbReference type="ARBA" id="ARBA00004477"/>
    </source>
</evidence>
<dbReference type="GO" id="GO:0005787">
    <property type="term" value="C:signal peptidase complex"/>
    <property type="evidence" value="ECO:0007669"/>
    <property type="project" value="InterPro"/>
</dbReference>
<keyword evidence="7 9" id="KW-0472">Membrane</keyword>
<keyword evidence="5" id="KW-0256">Endoplasmic reticulum</keyword>
<name>A0A1X0QQU1_RHIZD</name>
<comment type="similarity">
    <text evidence="2">Belongs to the SPCS1 family.</text>
</comment>
<evidence type="ECO:0000256" key="8">
    <source>
        <dbReference type="ARBA" id="ARBA00045204"/>
    </source>
</evidence>
<gene>
    <name evidence="10" type="ORF">BCV72DRAFT_309436</name>
</gene>
<reference evidence="10" key="1">
    <citation type="journal article" date="2016" name="Proc. Natl. Acad. Sci. U.S.A.">
        <title>Lipid metabolic changes in an early divergent fungus govern the establishment of a mutualistic symbiosis with endobacteria.</title>
        <authorList>
            <person name="Lastovetsky O.A."/>
            <person name="Gaspar M.L."/>
            <person name="Mondo S.J."/>
            <person name="LaButti K.M."/>
            <person name="Sandor L."/>
            <person name="Grigoriev I.V."/>
            <person name="Henry S.A."/>
            <person name="Pawlowska T.E."/>
        </authorList>
    </citation>
    <scope>NUCLEOTIDE SEQUENCE [LARGE SCALE GENOMIC DNA]</scope>
    <source>
        <strain evidence="10">ATCC 52814</strain>
    </source>
</reference>
<sequence>MSIADAFECTIDFDGQRLVDKLMHILLIVTGIISFVSGYSTQSLQVLLIAFASGLGVTALAVIPPWPIYNKHPQPFIQNDTKE</sequence>
<feature type="transmembrane region" description="Helical" evidence="9">
    <location>
        <begin position="46"/>
        <end position="66"/>
    </location>
</feature>
<comment type="subcellular location">
    <subcellularLocation>
        <location evidence="1">Endoplasmic reticulum membrane</location>
        <topology evidence="1">Multi-pass membrane protein</topology>
    </subcellularLocation>
</comment>
<dbReference type="EMBL" id="KV922073">
    <property type="protein sequence ID" value="ORE02107.1"/>
    <property type="molecule type" value="Genomic_DNA"/>
</dbReference>